<name>A0A822Y0U7_NELNU</name>
<dbReference type="Proteomes" id="UP000607653">
    <property type="component" value="Unassembled WGS sequence"/>
</dbReference>
<gene>
    <name evidence="1" type="ORF">HUJ06_029002</name>
</gene>
<evidence type="ECO:0000313" key="2">
    <source>
        <dbReference type="Proteomes" id="UP000607653"/>
    </source>
</evidence>
<accession>A0A822Y0U7</accession>
<reference evidence="1 2" key="1">
    <citation type="journal article" date="2020" name="Mol. Biol. Evol.">
        <title>Distinct Expression and Methylation Patterns for Genes with Different Fates following a Single Whole-Genome Duplication in Flowering Plants.</title>
        <authorList>
            <person name="Shi T."/>
            <person name="Rahmani R.S."/>
            <person name="Gugger P.F."/>
            <person name="Wang M."/>
            <person name="Li H."/>
            <person name="Zhang Y."/>
            <person name="Li Z."/>
            <person name="Wang Q."/>
            <person name="Van de Peer Y."/>
            <person name="Marchal K."/>
            <person name="Chen J."/>
        </authorList>
    </citation>
    <scope>NUCLEOTIDE SEQUENCE [LARGE SCALE GENOMIC DNA]</scope>
    <source>
        <tissue evidence="1">Leaf</tissue>
    </source>
</reference>
<evidence type="ECO:0000313" key="1">
    <source>
        <dbReference type="EMBL" id="DAD27534.1"/>
    </source>
</evidence>
<dbReference type="AlphaFoldDB" id="A0A822Y0U7"/>
<dbReference type="EMBL" id="DUZY01000002">
    <property type="protein sequence ID" value="DAD27534.1"/>
    <property type="molecule type" value="Genomic_DNA"/>
</dbReference>
<proteinExistence type="predicted"/>
<keyword evidence="2" id="KW-1185">Reference proteome</keyword>
<organism evidence="1 2">
    <name type="scientific">Nelumbo nucifera</name>
    <name type="common">Sacred lotus</name>
    <dbReference type="NCBI Taxonomy" id="4432"/>
    <lineage>
        <taxon>Eukaryota</taxon>
        <taxon>Viridiplantae</taxon>
        <taxon>Streptophyta</taxon>
        <taxon>Embryophyta</taxon>
        <taxon>Tracheophyta</taxon>
        <taxon>Spermatophyta</taxon>
        <taxon>Magnoliopsida</taxon>
        <taxon>Proteales</taxon>
        <taxon>Nelumbonaceae</taxon>
        <taxon>Nelumbo</taxon>
    </lineage>
</organism>
<protein>
    <submittedName>
        <fullName evidence="1">Uncharacterized protein</fullName>
    </submittedName>
</protein>
<comment type="caution">
    <text evidence="1">The sequence shown here is derived from an EMBL/GenBank/DDBJ whole genome shotgun (WGS) entry which is preliminary data.</text>
</comment>
<sequence length="194" mass="22152">MLLGVEVDLQKIYISMVSNFNVPLDAEVTTLSRDSVLFFLHCCKHLSGTHVLQDTASCLANSKWLKTLHGYRAASDSILWDSEWETLSQIAGLTLIDDSYCGKSIYSLKNELKEWVLRLIWMRGLILLKYIRRIHTVQGTGGSASRFIEKIRNQSWLKTSRGVRSPAESILYDPGWSSLLQVVRIPLIDLAFYW</sequence>